<dbReference type="STRING" id="3880.A0A072TIT1"/>
<reference evidence="1 3" key="2">
    <citation type="journal article" date="2014" name="BMC Genomics">
        <title>An improved genome release (version Mt4.0) for the model legume Medicago truncatula.</title>
        <authorList>
            <person name="Tang H."/>
            <person name="Krishnakumar V."/>
            <person name="Bidwell S."/>
            <person name="Rosen B."/>
            <person name="Chan A."/>
            <person name="Zhou S."/>
            <person name="Gentzbittel L."/>
            <person name="Childs K.L."/>
            <person name="Yandell M."/>
            <person name="Gundlach H."/>
            <person name="Mayer K.F."/>
            <person name="Schwartz D.C."/>
            <person name="Town C.D."/>
        </authorList>
    </citation>
    <scope>GENOME REANNOTATION</scope>
    <source>
        <strain evidence="1">A17</strain>
        <strain evidence="2 3">cv. Jemalong A17</strain>
    </source>
</reference>
<dbReference type="EnsemblPlants" id="KEH17444">
    <property type="protein sequence ID" value="KEH17444"/>
    <property type="gene ID" value="MTR_0014s0110"/>
</dbReference>
<proteinExistence type="predicted"/>
<keyword evidence="3" id="KW-1185">Reference proteome</keyword>
<name>A0A072TIT1_MEDTR</name>
<gene>
    <name evidence="1" type="ORF">MTR_0014s0110</name>
</gene>
<accession>A0A072TIT1</accession>
<dbReference type="Proteomes" id="UP000002051">
    <property type="component" value="Unassembled WGS sequence"/>
</dbReference>
<evidence type="ECO:0000313" key="1">
    <source>
        <dbReference type="EMBL" id="KEH17444.1"/>
    </source>
</evidence>
<protein>
    <submittedName>
        <fullName evidence="1 2">Uncharacterized protein</fullName>
    </submittedName>
</protein>
<evidence type="ECO:0000313" key="2">
    <source>
        <dbReference type="EnsemblPlants" id="KEH17444"/>
    </source>
</evidence>
<organism evidence="1 3">
    <name type="scientific">Medicago truncatula</name>
    <name type="common">Barrel medic</name>
    <name type="synonym">Medicago tribuloides</name>
    <dbReference type="NCBI Taxonomy" id="3880"/>
    <lineage>
        <taxon>Eukaryota</taxon>
        <taxon>Viridiplantae</taxon>
        <taxon>Streptophyta</taxon>
        <taxon>Embryophyta</taxon>
        <taxon>Tracheophyta</taxon>
        <taxon>Spermatophyta</taxon>
        <taxon>Magnoliopsida</taxon>
        <taxon>eudicotyledons</taxon>
        <taxon>Gunneridae</taxon>
        <taxon>Pentapetalae</taxon>
        <taxon>rosids</taxon>
        <taxon>fabids</taxon>
        <taxon>Fabales</taxon>
        <taxon>Fabaceae</taxon>
        <taxon>Papilionoideae</taxon>
        <taxon>50 kb inversion clade</taxon>
        <taxon>NPAAA clade</taxon>
        <taxon>Hologalegina</taxon>
        <taxon>IRL clade</taxon>
        <taxon>Trifolieae</taxon>
        <taxon>Medicago</taxon>
    </lineage>
</organism>
<sequence length="157" mass="17658">MSGIKRKAVILTIIENDDNSEMRELNNLDGKKNEEEITRYHVRDWIGILGVDPNIIADHLVQFTHLAGVGEVKSSFLQLIWLLCSWCLKFKAALTLTLDLKWLHVCSVDLGLIPRATKAFRGGSFSKVVQDLSLFDVILEGIFSKVDTSLTFPLIES</sequence>
<dbReference type="EMBL" id="KL402739">
    <property type="protein sequence ID" value="KEH17444.1"/>
    <property type="molecule type" value="Genomic_DNA"/>
</dbReference>
<reference evidence="1 3" key="1">
    <citation type="journal article" date="2011" name="Nature">
        <title>The Medicago genome provides insight into the evolution of rhizobial symbioses.</title>
        <authorList>
            <person name="Young N.D."/>
            <person name="Debelle F."/>
            <person name="Oldroyd G.E."/>
            <person name="Geurts R."/>
            <person name="Cannon S.B."/>
            <person name="Udvardi M.K."/>
            <person name="Benedito V.A."/>
            <person name="Mayer K.F."/>
            <person name="Gouzy J."/>
            <person name="Schoof H."/>
            <person name="Van de Peer Y."/>
            <person name="Proost S."/>
            <person name="Cook D.R."/>
            <person name="Meyers B.C."/>
            <person name="Spannagl M."/>
            <person name="Cheung F."/>
            <person name="De Mita S."/>
            <person name="Krishnakumar V."/>
            <person name="Gundlach H."/>
            <person name="Zhou S."/>
            <person name="Mudge J."/>
            <person name="Bharti A.K."/>
            <person name="Murray J.D."/>
            <person name="Naoumkina M.A."/>
            <person name="Rosen B."/>
            <person name="Silverstein K.A."/>
            <person name="Tang H."/>
            <person name="Rombauts S."/>
            <person name="Zhao P.X."/>
            <person name="Zhou P."/>
            <person name="Barbe V."/>
            <person name="Bardou P."/>
            <person name="Bechner M."/>
            <person name="Bellec A."/>
            <person name="Berger A."/>
            <person name="Berges H."/>
            <person name="Bidwell S."/>
            <person name="Bisseling T."/>
            <person name="Choisne N."/>
            <person name="Couloux A."/>
            <person name="Denny R."/>
            <person name="Deshpande S."/>
            <person name="Dai X."/>
            <person name="Doyle J.J."/>
            <person name="Dudez A.M."/>
            <person name="Farmer A.D."/>
            <person name="Fouteau S."/>
            <person name="Franken C."/>
            <person name="Gibelin C."/>
            <person name="Gish J."/>
            <person name="Goldstein S."/>
            <person name="Gonzalez A.J."/>
            <person name="Green P.J."/>
            <person name="Hallab A."/>
            <person name="Hartog M."/>
            <person name="Hua A."/>
            <person name="Humphray S.J."/>
            <person name="Jeong D.H."/>
            <person name="Jing Y."/>
            <person name="Jocker A."/>
            <person name="Kenton S.M."/>
            <person name="Kim D.J."/>
            <person name="Klee K."/>
            <person name="Lai H."/>
            <person name="Lang C."/>
            <person name="Lin S."/>
            <person name="Macmil S.L."/>
            <person name="Magdelenat G."/>
            <person name="Matthews L."/>
            <person name="McCorrison J."/>
            <person name="Monaghan E.L."/>
            <person name="Mun J.H."/>
            <person name="Najar F.Z."/>
            <person name="Nicholson C."/>
            <person name="Noirot C."/>
            <person name="O'Bleness M."/>
            <person name="Paule C.R."/>
            <person name="Poulain J."/>
            <person name="Prion F."/>
            <person name="Qin B."/>
            <person name="Qu C."/>
            <person name="Retzel E.F."/>
            <person name="Riddle C."/>
            <person name="Sallet E."/>
            <person name="Samain S."/>
            <person name="Samson N."/>
            <person name="Sanders I."/>
            <person name="Saurat O."/>
            <person name="Scarpelli C."/>
            <person name="Schiex T."/>
            <person name="Segurens B."/>
            <person name="Severin A.J."/>
            <person name="Sherrier D.J."/>
            <person name="Shi R."/>
            <person name="Sims S."/>
            <person name="Singer S.R."/>
            <person name="Sinharoy S."/>
            <person name="Sterck L."/>
            <person name="Viollet A."/>
            <person name="Wang B.B."/>
            <person name="Wang K."/>
            <person name="Wang M."/>
            <person name="Wang X."/>
            <person name="Warfsmann J."/>
            <person name="Weissenbach J."/>
            <person name="White D.D."/>
            <person name="White J.D."/>
            <person name="Wiley G.B."/>
            <person name="Wincker P."/>
            <person name="Xing Y."/>
            <person name="Yang L."/>
            <person name="Yao Z."/>
            <person name="Ying F."/>
            <person name="Zhai J."/>
            <person name="Zhou L."/>
            <person name="Zuber A."/>
            <person name="Denarie J."/>
            <person name="Dixon R.A."/>
            <person name="May G.D."/>
            <person name="Schwartz D.C."/>
            <person name="Rogers J."/>
            <person name="Quetier F."/>
            <person name="Town C.D."/>
            <person name="Roe B.A."/>
        </authorList>
    </citation>
    <scope>NUCLEOTIDE SEQUENCE [LARGE SCALE GENOMIC DNA]</scope>
    <source>
        <strain evidence="1">A17</strain>
        <strain evidence="2 3">cv. Jemalong A17</strain>
    </source>
</reference>
<reference evidence="2" key="3">
    <citation type="submission" date="2015-06" db="UniProtKB">
        <authorList>
            <consortium name="EnsemblPlants"/>
        </authorList>
    </citation>
    <scope>IDENTIFICATION</scope>
    <source>
        <strain evidence="2">cv. Jemalong A17</strain>
    </source>
</reference>
<dbReference type="HOGENOM" id="CLU_1680573_0_0_1"/>
<dbReference type="AlphaFoldDB" id="A0A072TIT1"/>
<evidence type="ECO:0000313" key="3">
    <source>
        <dbReference type="Proteomes" id="UP000002051"/>
    </source>
</evidence>